<dbReference type="Proteomes" id="UP000016923">
    <property type="component" value="Unassembled WGS sequence"/>
</dbReference>
<reference evidence="1 2" key="1">
    <citation type="journal article" date="2013" name="BMC Genomics">
        <title>The genome and transcriptome of the pine saprophyte Ophiostoma piceae, and a comparison with the bark beetle-associated pine pathogen Grosmannia clavigera.</title>
        <authorList>
            <person name="Haridas S."/>
            <person name="Wang Y."/>
            <person name="Lim L."/>
            <person name="Massoumi Alamouti S."/>
            <person name="Jackman S."/>
            <person name="Docking R."/>
            <person name="Robertson G."/>
            <person name="Birol I."/>
            <person name="Bohlmann J."/>
            <person name="Breuil C."/>
        </authorList>
    </citation>
    <scope>NUCLEOTIDE SEQUENCE [LARGE SCALE GENOMIC DNA]</scope>
    <source>
        <strain evidence="1 2">UAMH 11346</strain>
    </source>
</reference>
<accession>S3CY71</accession>
<evidence type="ECO:0000313" key="2">
    <source>
        <dbReference type="Proteomes" id="UP000016923"/>
    </source>
</evidence>
<dbReference type="VEuPathDB" id="FungiDB:F503_08371"/>
<sequence>MSSSNTSLHEDDQVLASLTPEKQRFVDRIQERARQAVSDAAAVRKALDEERAEQQQLYAGQVVDDYIAREFQPTTSRTSINGKYYPLKLELWEGCEAVLGTAFQEIHAALGNRPLFPSKNRMNVVDDSFLDDLPVDFVNAPLYHTELRTSFFLHEVLEKPVSQGAHARIKPERARDQQ</sequence>
<dbReference type="AlphaFoldDB" id="S3CY71"/>
<name>S3CY71_OPHP1</name>
<dbReference type="STRING" id="1262450.S3CY71"/>
<dbReference type="HOGENOM" id="CLU_1511050_0_0_1"/>
<proteinExistence type="predicted"/>
<dbReference type="EMBL" id="KE148155">
    <property type="protein sequence ID" value="EPE05840.1"/>
    <property type="molecule type" value="Genomic_DNA"/>
</dbReference>
<keyword evidence="2" id="KW-1185">Reference proteome</keyword>
<organism evidence="1 2">
    <name type="scientific">Ophiostoma piceae (strain UAMH 11346)</name>
    <name type="common">Sap stain fungus</name>
    <dbReference type="NCBI Taxonomy" id="1262450"/>
    <lineage>
        <taxon>Eukaryota</taxon>
        <taxon>Fungi</taxon>
        <taxon>Dikarya</taxon>
        <taxon>Ascomycota</taxon>
        <taxon>Pezizomycotina</taxon>
        <taxon>Sordariomycetes</taxon>
        <taxon>Sordariomycetidae</taxon>
        <taxon>Ophiostomatales</taxon>
        <taxon>Ophiostomataceae</taxon>
        <taxon>Ophiostoma</taxon>
    </lineage>
</organism>
<gene>
    <name evidence="1" type="ORF">F503_08371</name>
</gene>
<protein>
    <submittedName>
        <fullName evidence="1">Uncharacterized protein</fullName>
    </submittedName>
</protein>
<evidence type="ECO:0000313" key="1">
    <source>
        <dbReference type="EMBL" id="EPE05840.1"/>
    </source>
</evidence>